<dbReference type="Proteomes" id="UP001375743">
    <property type="component" value="Unassembled WGS sequence"/>
</dbReference>
<organism evidence="1 2">
    <name type="scientific">Benzoatithermus flavus</name>
    <dbReference type="NCBI Taxonomy" id="3108223"/>
    <lineage>
        <taxon>Bacteria</taxon>
        <taxon>Pseudomonadati</taxon>
        <taxon>Pseudomonadota</taxon>
        <taxon>Alphaproteobacteria</taxon>
        <taxon>Geminicoccales</taxon>
        <taxon>Geminicoccaceae</taxon>
        <taxon>Benzoatithermus</taxon>
    </lineage>
</organism>
<keyword evidence="2" id="KW-1185">Reference proteome</keyword>
<evidence type="ECO:0000313" key="1">
    <source>
        <dbReference type="EMBL" id="MEK0082623.1"/>
    </source>
</evidence>
<evidence type="ECO:0000313" key="2">
    <source>
        <dbReference type="Proteomes" id="UP001375743"/>
    </source>
</evidence>
<gene>
    <name evidence="1" type="ORF">U1T56_05640</name>
</gene>
<reference evidence="1 2" key="1">
    <citation type="submission" date="2024-01" db="EMBL/GenBank/DDBJ databases">
        <title>Multi-omics insights into the function and evolution of sodium benzoate biodegradation pathways in Benzoatithermus flavus gen. nov., sp. nov. from hot spring.</title>
        <authorList>
            <person name="Hu C.-J."/>
            <person name="Li W.-J."/>
        </authorList>
    </citation>
    <scope>NUCLEOTIDE SEQUENCE [LARGE SCALE GENOMIC DNA]</scope>
    <source>
        <strain evidence="1 2">SYSU G07066</strain>
    </source>
</reference>
<accession>A0ABU8XQD1</accession>
<name>A0ABU8XQD1_9PROT</name>
<dbReference type="RefSeq" id="WP_418158473.1">
    <property type="nucleotide sequence ID" value="NZ_JBBLZC010000004.1"/>
</dbReference>
<protein>
    <submittedName>
        <fullName evidence="1">Uncharacterized protein</fullName>
    </submittedName>
</protein>
<sequence>MPVDETRAVAKLPHVDIEIRHRKVPEEGAEYLSISLKASPDLDSVAAFLDPFRLADPGRLFAAWASFNPWLSLANPFAFWGLAGRALPGRDGQEGRPG</sequence>
<dbReference type="EMBL" id="JBBLZC010000004">
    <property type="protein sequence ID" value="MEK0082623.1"/>
    <property type="molecule type" value="Genomic_DNA"/>
</dbReference>
<proteinExistence type="predicted"/>
<comment type="caution">
    <text evidence="1">The sequence shown here is derived from an EMBL/GenBank/DDBJ whole genome shotgun (WGS) entry which is preliminary data.</text>
</comment>